<protein>
    <submittedName>
        <fullName evidence="5">YcnI family protein</fullName>
    </submittedName>
</protein>
<dbReference type="RefSeq" id="WP_163484440.1">
    <property type="nucleotide sequence ID" value="NZ_JAAGWF010000033.1"/>
</dbReference>
<evidence type="ECO:0000256" key="1">
    <source>
        <dbReference type="SAM" id="MobiDB-lite"/>
    </source>
</evidence>
<dbReference type="Pfam" id="PF07987">
    <property type="entry name" value="DUF1775"/>
    <property type="match status" value="1"/>
</dbReference>
<dbReference type="InterPro" id="IPR038507">
    <property type="entry name" value="YcnI-like_sf"/>
</dbReference>
<feature type="region of interest" description="Disordered" evidence="1">
    <location>
        <begin position="183"/>
        <end position="212"/>
    </location>
</feature>
<proteinExistence type="predicted"/>
<keyword evidence="3" id="KW-0732">Signal</keyword>
<evidence type="ECO:0000256" key="2">
    <source>
        <dbReference type="SAM" id="Phobius"/>
    </source>
</evidence>
<comment type="caution">
    <text evidence="5">The sequence shown here is derived from an EMBL/GenBank/DDBJ whole genome shotgun (WGS) entry which is preliminary data.</text>
</comment>
<keyword evidence="2" id="KW-0812">Transmembrane</keyword>
<feature type="compositionally biased region" description="Gly residues" evidence="1">
    <location>
        <begin position="186"/>
        <end position="195"/>
    </location>
</feature>
<evidence type="ECO:0000313" key="6">
    <source>
        <dbReference type="Proteomes" id="UP000470246"/>
    </source>
</evidence>
<dbReference type="EMBL" id="JAAGWF010000033">
    <property type="protein sequence ID" value="NEK60643.1"/>
    <property type="molecule type" value="Genomic_DNA"/>
</dbReference>
<dbReference type="AlphaFoldDB" id="A0A7K3W8F6"/>
<name>A0A7K3W8F6_9ACTN</name>
<keyword evidence="6" id="KW-1185">Reference proteome</keyword>
<sequence length="259" mass="25482">MSTSLPRPLARLAVVVLALLSGLAAAVAGAGVAAAHVTVSSTDAAPGGFGKLTFRVPNESDTASTVALRISIPESSALASLRAQPVPGWTVVLTDSDLQTPLESHGEEITTYVSVVEFRAVDGGGIGPGEFQEFALAGGPFPEAGQLAFPAVQTYSDGTEAAWIEPAVDGQPEPERPAPVLAMAGGSTGSAGGEPAGATEPAATDGDTATSDVDTAGAAEAAGTAGPGAPALFVAILALLTGISGVVLGWRAGRRTVSA</sequence>
<dbReference type="InterPro" id="IPR012533">
    <property type="entry name" value="YcnI-copper_dom"/>
</dbReference>
<feature type="domain" description="YncI copper-binding" evidence="4">
    <location>
        <begin position="36"/>
        <end position="182"/>
    </location>
</feature>
<evidence type="ECO:0000256" key="3">
    <source>
        <dbReference type="SAM" id="SignalP"/>
    </source>
</evidence>
<feature type="compositionally biased region" description="Low complexity" evidence="1">
    <location>
        <begin position="196"/>
        <end position="212"/>
    </location>
</feature>
<keyword evidence="2" id="KW-0472">Membrane</keyword>
<dbReference type="Gene3D" id="2.60.40.2230">
    <property type="entry name" value="Uncharacterised protein YcnI-like PF07987, DUF1775"/>
    <property type="match status" value="1"/>
</dbReference>
<evidence type="ECO:0000313" key="5">
    <source>
        <dbReference type="EMBL" id="NEK60643.1"/>
    </source>
</evidence>
<dbReference type="CDD" id="cd08545">
    <property type="entry name" value="YcnI_like"/>
    <property type="match status" value="1"/>
</dbReference>
<gene>
    <name evidence="5" type="ORF">GCU56_22560</name>
</gene>
<feature type="transmembrane region" description="Helical" evidence="2">
    <location>
        <begin position="231"/>
        <end position="250"/>
    </location>
</feature>
<reference evidence="5 6" key="1">
    <citation type="submission" date="2020-02" db="EMBL/GenBank/DDBJ databases">
        <title>Geodermatophilus sabuli CPCC 205279 I12A-02694.</title>
        <authorList>
            <person name="Jiang Z."/>
        </authorList>
    </citation>
    <scope>NUCLEOTIDE SEQUENCE [LARGE SCALE GENOMIC DNA]</scope>
    <source>
        <strain evidence="5 6">I12A-02694</strain>
    </source>
</reference>
<evidence type="ECO:0000259" key="4">
    <source>
        <dbReference type="Pfam" id="PF07987"/>
    </source>
</evidence>
<keyword evidence="2" id="KW-1133">Transmembrane helix</keyword>
<feature type="chain" id="PRO_5038493761" evidence="3">
    <location>
        <begin position="31"/>
        <end position="259"/>
    </location>
</feature>
<accession>A0A7K3W8F6</accession>
<dbReference type="Proteomes" id="UP000470246">
    <property type="component" value="Unassembled WGS sequence"/>
</dbReference>
<feature type="signal peptide" evidence="3">
    <location>
        <begin position="1"/>
        <end position="30"/>
    </location>
</feature>
<organism evidence="5 6">
    <name type="scientific">Geodermatophilus sabuli</name>
    <dbReference type="NCBI Taxonomy" id="1564158"/>
    <lineage>
        <taxon>Bacteria</taxon>
        <taxon>Bacillati</taxon>
        <taxon>Actinomycetota</taxon>
        <taxon>Actinomycetes</taxon>
        <taxon>Geodermatophilales</taxon>
        <taxon>Geodermatophilaceae</taxon>
        <taxon>Geodermatophilus</taxon>
    </lineage>
</organism>